<evidence type="ECO:0000256" key="6">
    <source>
        <dbReference type="ARBA" id="ARBA00023277"/>
    </source>
</evidence>
<evidence type="ECO:0000256" key="4">
    <source>
        <dbReference type="ARBA" id="ARBA00022840"/>
    </source>
</evidence>
<evidence type="ECO:0000259" key="11">
    <source>
        <dbReference type="Pfam" id="PF02782"/>
    </source>
</evidence>
<organism evidence="12 13">
    <name type="scientific">Demequina lutea</name>
    <dbReference type="NCBI Taxonomy" id="431489"/>
    <lineage>
        <taxon>Bacteria</taxon>
        <taxon>Bacillati</taxon>
        <taxon>Actinomycetota</taxon>
        <taxon>Actinomycetes</taxon>
        <taxon>Micrococcales</taxon>
        <taxon>Demequinaceae</taxon>
        <taxon>Demequina</taxon>
    </lineage>
</organism>
<keyword evidence="1 7" id="KW-0808">Transferase</keyword>
<dbReference type="EC" id="2.7.1.16" evidence="7 8"/>
<dbReference type="Pfam" id="PF00370">
    <property type="entry name" value="FGGY_N"/>
    <property type="match status" value="1"/>
</dbReference>
<dbReference type="InterPro" id="IPR018484">
    <property type="entry name" value="FGGY_N"/>
</dbReference>
<dbReference type="InterPro" id="IPR018485">
    <property type="entry name" value="FGGY_C"/>
</dbReference>
<keyword evidence="2 7" id="KW-0547">Nucleotide-binding</keyword>
<reference evidence="12 13" key="1">
    <citation type="submission" date="2020-07" db="EMBL/GenBank/DDBJ databases">
        <title>Sequencing the genomes of 1000 actinobacteria strains.</title>
        <authorList>
            <person name="Klenk H.-P."/>
        </authorList>
    </citation>
    <scope>NUCLEOTIDE SEQUENCE [LARGE SCALE GENOMIC DNA]</scope>
    <source>
        <strain evidence="12 13">DSM 19970</strain>
    </source>
</reference>
<evidence type="ECO:0000256" key="9">
    <source>
        <dbReference type="RuleBase" id="RU003455"/>
    </source>
</evidence>
<sequence>MALDTSGAYVIGVDFGTLSGRAVVVRVSDGAELASAVHDYEHAVMDTTLASSGATLPPEWALQDPNDYREVLRTAVPEAVKAAGIDPATVIGIATDFTASTPLPVLADGTPMCEVEGLRDRPHAYVKLWKHHAGQAQADRINALARERNESWLPRYGGFISSEWEYAKALQLVEEDPEIFERMDHWVEAADWIIWQLCGSYVRNACTAGYKGILQDGAYPSEDFEAALNPAFKGFAARKLVHPIGQLGDKAGGLTAQAAAWTGLPEGIAVAVGNVDAHVTAPAAKAVESGQMLAIMGTSTCHVMNGDTLAEVPGMCGVVDGGIMSGLYGYEAGQSGVGDIFAWYVKNQVPGRYFDDAAAAGKSIHQHLTDLAFAEPVGAHGLVALDWHNGNRSVLVDTMLSGVVIGQTLATRAEQGYRALLEATAFGTRTIVETFNASGVPVTEFVVAGGLLKNPQLMQMYSDVLRLPLSTIASEQGPALGSAIHAATAAGAYASVADAGEAMGRVERGKYEPNAQAADAYDKLFAEYSLVHDYFGRGANDVMKRLKAMRKEALS</sequence>
<evidence type="ECO:0000256" key="3">
    <source>
        <dbReference type="ARBA" id="ARBA00022777"/>
    </source>
</evidence>
<dbReference type="UniPathway" id="UPA00145">
    <property type="reaction ID" value="UER00566"/>
</dbReference>
<dbReference type="InterPro" id="IPR005929">
    <property type="entry name" value="Ribulokinase"/>
</dbReference>
<dbReference type="GO" id="GO:0005737">
    <property type="term" value="C:cytoplasm"/>
    <property type="evidence" value="ECO:0007669"/>
    <property type="project" value="TreeGrafter"/>
</dbReference>
<dbReference type="GO" id="GO:0019150">
    <property type="term" value="F:D-ribulokinase activity"/>
    <property type="evidence" value="ECO:0007669"/>
    <property type="project" value="TreeGrafter"/>
</dbReference>
<keyword evidence="6 7" id="KW-0119">Carbohydrate metabolism</keyword>
<dbReference type="NCBIfam" id="NF003154">
    <property type="entry name" value="PRK04123.1"/>
    <property type="match status" value="1"/>
</dbReference>
<evidence type="ECO:0000256" key="5">
    <source>
        <dbReference type="ARBA" id="ARBA00022935"/>
    </source>
</evidence>
<proteinExistence type="inferred from homology"/>
<dbReference type="SUPFAM" id="SSF53067">
    <property type="entry name" value="Actin-like ATPase domain"/>
    <property type="match status" value="2"/>
</dbReference>
<dbReference type="GO" id="GO:0019569">
    <property type="term" value="P:L-arabinose catabolic process to D-xylulose 5-phosphate"/>
    <property type="evidence" value="ECO:0007669"/>
    <property type="project" value="UniProtKB-UniRule"/>
</dbReference>
<keyword evidence="3 7" id="KW-0418">Kinase</keyword>
<dbReference type="Gene3D" id="3.30.420.40">
    <property type="match status" value="2"/>
</dbReference>
<name>A0A7Y9ZCG5_9MICO</name>
<dbReference type="AlphaFoldDB" id="A0A7Y9ZCG5"/>
<comment type="catalytic activity">
    <reaction evidence="7 9">
        <text>L-ribulose + ATP = L-ribulose 5-phosphate + ADP + H(+)</text>
        <dbReference type="Rhea" id="RHEA:22072"/>
        <dbReference type="ChEBI" id="CHEBI:15378"/>
        <dbReference type="ChEBI" id="CHEBI:16880"/>
        <dbReference type="ChEBI" id="CHEBI:30616"/>
        <dbReference type="ChEBI" id="CHEBI:58226"/>
        <dbReference type="ChEBI" id="CHEBI:456216"/>
        <dbReference type="EC" id="2.7.1.16"/>
    </reaction>
</comment>
<dbReference type="CDD" id="cd07781">
    <property type="entry name" value="ASKHA_NBD_FGGY_L-RBK"/>
    <property type="match status" value="1"/>
</dbReference>
<keyword evidence="4 7" id="KW-0067">ATP-binding</keyword>
<gene>
    <name evidence="7" type="primary">araB</name>
    <name evidence="12" type="ORF">BKA03_002439</name>
</gene>
<feature type="domain" description="Carbohydrate kinase FGGY N-terminal" evidence="10">
    <location>
        <begin position="9"/>
        <end position="280"/>
    </location>
</feature>
<evidence type="ECO:0000256" key="8">
    <source>
        <dbReference type="NCBIfam" id="TIGR01234"/>
    </source>
</evidence>
<keyword evidence="13" id="KW-1185">Reference proteome</keyword>
<keyword evidence="5 7" id="KW-0054">Arabinose catabolism</keyword>
<dbReference type="RefSeq" id="WP_202965705.1">
    <property type="nucleotide sequence ID" value="NZ_BBRC01000002.1"/>
</dbReference>
<dbReference type="GO" id="GO:0005524">
    <property type="term" value="F:ATP binding"/>
    <property type="evidence" value="ECO:0007669"/>
    <property type="project" value="UniProtKB-UniRule"/>
</dbReference>
<comment type="pathway">
    <text evidence="7 9">Carbohydrate degradation; L-arabinose degradation via L-ribulose; D-xylulose 5-phosphate from L-arabinose (bacterial route): step 2/3.</text>
</comment>
<evidence type="ECO:0000313" key="12">
    <source>
        <dbReference type="EMBL" id="NYI42320.1"/>
    </source>
</evidence>
<comment type="similarity">
    <text evidence="7 9">Belongs to the ribulokinase family.</text>
</comment>
<accession>A0A7Y9ZCG5</accession>
<dbReference type="PANTHER" id="PTHR43435">
    <property type="entry name" value="RIBULOKINASE"/>
    <property type="match status" value="1"/>
</dbReference>
<dbReference type="PANTHER" id="PTHR43435:SF4">
    <property type="entry name" value="FGGY CARBOHYDRATE KINASE DOMAIN-CONTAINING PROTEIN"/>
    <property type="match status" value="1"/>
</dbReference>
<evidence type="ECO:0000313" key="13">
    <source>
        <dbReference type="Proteomes" id="UP000547973"/>
    </source>
</evidence>
<dbReference type="EMBL" id="JACBZO010000001">
    <property type="protein sequence ID" value="NYI42320.1"/>
    <property type="molecule type" value="Genomic_DNA"/>
</dbReference>
<evidence type="ECO:0000256" key="2">
    <source>
        <dbReference type="ARBA" id="ARBA00022741"/>
    </source>
</evidence>
<dbReference type="Pfam" id="PF02782">
    <property type="entry name" value="FGGY_C"/>
    <property type="match status" value="1"/>
</dbReference>
<comment type="caution">
    <text evidence="12">The sequence shown here is derived from an EMBL/GenBank/DDBJ whole genome shotgun (WGS) entry which is preliminary data.</text>
</comment>
<evidence type="ECO:0000259" key="10">
    <source>
        <dbReference type="Pfam" id="PF00370"/>
    </source>
</evidence>
<dbReference type="Proteomes" id="UP000547973">
    <property type="component" value="Unassembled WGS sequence"/>
</dbReference>
<feature type="domain" description="Carbohydrate kinase FGGY C-terminal" evidence="11">
    <location>
        <begin position="293"/>
        <end position="490"/>
    </location>
</feature>
<dbReference type="GO" id="GO:0008741">
    <property type="term" value="F:ribulokinase activity"/>
    <property type="evidence" value="ECO:0007669"/>
    <property type="project" value="UniProtKB-UniRule"/>
</dbReference>
<evidence type="ECO:0000256" key="7">
    <source>
        <dbReference type="HAMAP-Rule" id="MF_00520"/>
    </source>
</evidence>
<dbReference type="InterPro" id="IPR000577">
    <property type="entry name" value="Carb_kinase_FGGY"/>
</dbReference>
<dbReference type="PIRSF" id="PIRSF000538">
    <property type="entry name" value="GlpK"/>
    <property type="match status" value="1"/>
</dbReference>
<comment type="catalytic activity">
    <reaction evidence="7">
        <text>D-ribulose + ATP = D-ribulose 5-phosphate + ADP + H(+)</text>
        <dbReference type="Rhea" id="RHEA:17601"/>
        <dbReference type="ChEBI" id="CHEBI:15378"/>
        <dbReference type="ChEBI" id="CHEBI:17173"/>
        <dbReference type="ChEBI" id="CHEBI:30616"/>
        <dbReference type="ChEBI" id="CHEBI:58121"/>
        <dbReference type="ChEBI" id="CHEBI:456216"/>
        <dbReference type="EC" id="2.7.1.16"/>
    </reaction>
</comment>
<protein>
    <recommendedName>
        <fullName evidence="7 8">Ribulokinase</fullName>
        <ecNumber evidence="7 8">2.7.1.16</ecNumber>
    </recommendedName>
</protein>
<dbReference type="InterPro" id="IPR043129">
    <property type="entry name" value="ATPase_NBD"/>
</dbReference>
<dbReference type="HAMAP" id="MF_00520">
    <property type="entry name" value="Ribulokinase"/>
    <property type="match status" value="1"/>
</dbReference>
<dbReference type="NCBIfam" id="TIGR01234">
    <property type="entry name" value="L-ribulokinase"/>
    <property type="match status" value="1"/>
</dbReference>
<evidence type="ECO:0000256" key="1">
    <source>
        <dbReference type="ARBA" id="ARBA00022679"/>
    </source>
</evidence>